<dbReference type="AlphaFoldDB" id="A0A842HDE5"/>
<dbReference type="EMBL" id="JACHVB010000025">
    <property type="protein sequence ID" value="MBC2594555.1"/>
    <property type="molecule type" value="Genomic_DNA"/>
</dbReference>
<feature type="active site" description="Proton donor" evidence="3">
    <location>
        <position position="61"/>
    </location>
</feature>
<organism evidence="7 8">
    <name type="scientific">Ruficoccus amylovorans</name>
    <dbReference type="NCBI Taxonomy" id="1804625"/>
    <lineage>
        <taxon>Bacteria</taxon>
        <taxon>Pseudomonadati</taxon>
        <taxon>Verrucomicrobiota</taxon>
        <taxon>Opitutia</taxon>
        <taxon>Puniceicoccales</taxon>
        <taxon>Cerasicoccaceae</taxon>
        <taxon>Ruficoccus</taxon>
    </lineage>
</organism>
<dbReference type="InterPro" id="IPR016193">
    <property type="entry name" value="Cytidine_deaminase-like"/>
</dbReference>
<dbReference type="NCBIfam" id="NF006537">
    <property type="entry name" value="PRK09027.1"/>
    <property type="match status" value="1"/>
</dbReference>
<dbReference type="GO" id="GO:0004126">
    <property type="term" value="F:cytidine deaminase activity"/>
    <property type="evidence" value="ECO:0007669"/>
    <property type="project" value="UniProtKB-EC"/>
</dbReference>
<dbReference type="PIRSF" id="PIRSF006334">
    <property type="entry name" value="Cdd_plus_pseudo"/>
    <property type="match status" value="1"/>
</dbReference>
<reference evidence="7 8" key="1">
    <citation type="submission" date="2020-07" db="EMBL/GenBank/DDBJ databases">
        <authorList>
            <person name="Feng X."/>
        </authorList>
    </citation>
    <scope>NUCLEOTIDE SEQUENCE [LARGE SCALE GENOMIC DNA]</scope>
    <source>
        <strain evidence="7 8">JCM31066</strain>
    </source>
</reference>
<evidence type="ECO:0000313" key="7">
    <source>
        <dbReference type="EMBL" id="MBC2594555.1"/>
    </source>
</evidence>
<feature type="binding site" evidence="5">
    <location>
        <position position="86"/>
    </location>
    <ligand>
        <name>Zn(2+)</name>
        <dbReference type="ChEBI" id="CHEBI:29105"/>
        <note>catalytic</note>
    </ligand>
</feature>
<proteinExistence type="inferred from homology"/>
<evidence type="ECO:0000256" key="3">
    <source>
        <dbReference type="PIRSR" id="PIRSR006334-1"/>
    </source>
</evidence>
<dbReference type="InterPro" id="IPR013171">
    <property type="entry name" value="Cyd/dCyd_deaminase_Zn-bd"/>
</dbReference>
<protein>
    <submittedName>
        <fullName evidence="7">Cytidine deaminase</fullName>
        <ecNumber evidence="7">3.5.4.5</ecNumber>
    </submittedName>
</protein>
<feature type="domain" description="CMP/dCMP-type deaminase" evidence="6">
    <location>
        <begin position="156"/>
        <end position="262"/>
    </location>
</feature>
<dbReference type="EC" id="3.5.4.5" evidence="7"/>
<dbReference type="GO" id="GO:0055086">
    <property type="term" value="P:nucleobase-containing small molecule metabolic process"/>
    <property type="evidence" value="ECO:0007669"/>
    <property type="project" value="UniProtKB-ARBA"/>
</dbReference>
<dbReference type="RefSeq" id="WP_185675536.1">
    <property type="nucleotide sequence ID" value="NZ_JACHVB010000025.1"/>
</dbReference>
<dbReference type="GO" id="GO:0008270">
    <property type="term" value="F:zinc ion binding"/>
    <property type="evidence" value="ECO:0007669"/>
    <property type="project" value="InterPro"/>
</dbReference>
<dbReference type="Pfam" id="PF00383">
    <property type="entry name" value="dCMP_cyt_deam_1"/>
    <property type="match status" value="1"/>
</dbReference>
<comment type="subunit">
    <text evidence="2">Homodimer.</text>
</comment>
<sequence length="262" mass="27610">MPEQERYLQDFQRLEQAKAFACVPVSGYQVGALLVTEEGRLFPGANLEFPGLPPNYCVHAEQAAAAAALLAGCREWRQLLVSAAPCGHCRQFLREFDPGSLRVRVVESPTIASVSTLGKLLPQAFGAEAFLPDAKGADDQLPTPAPVPGTPASGSPIISNLESAARQALARSHAPYSGNRAVAVLAGGGVLIAGASFENAAYNPGLGPMQAALSQWRLAGHDFAAIERVWLVQSDPSRVSWEAQSREILASVSASPLTASVR</sequence>
<keyword evidence="8" id="KW-1185">Reference proteome</keyword>
<name>A0A842HDE5_9BACT</name>
<dbReference type="InterPro" id="IPR002125">
    <property type="entry name" value="CMP_dCMP_dom"/>
</dbReference>
<comment type="caution">
    <text evidence="7">The sequence shown here is derived from an EMBL/GenBank/DDBJ whole genome shotgun (WGS) entry which is preliminary data.</text>
</comment>
<keyword evidence="5" id="KW-0862">Zinc</keyword>
<evidence type="ECO:0000256" key="1">
    <source>
        <dbReference type="ARBA" id="ARBA00006576"/>
    </source>
</evidence>
<feature type="binding site" evidence="4">
    <location>
        <begin position="46"/>
        <end position="48"/>
    </location>
    <ligand>
        <name>substrate</name>
    </ligand>
</feature>
<comment type="cofactor">
    <cofactor evidence="5">
        <name>Zn(2+)</name>
        <dbReference type="ChEBI" id="CHEBI:29105"/>
    </cofactor>
    <text evidence="5">Binds 1 zinc ion.</text>
</comment>
<dbReference type="SUPFAM" id="SSF53927">
    <property type="entry name" value="Cytidine deaminase-like"/>
    <property type="match status" value="2"/>
</dbReference>
<accession>A0A842HDE5</accession>
<evidence type="ECO:0000259" key="6">
    <source>
        <dbReference type="PROSITE" id="PS51747"/>
    </source>
</evidence>
<dbReference type="GO" id="GO:0005829">
    <property type="term" value="C:cytosol"/>
    <property type="evidence" value="ECO:0007669"/>
    <property type="project" value="TreeGrafter"/>
</dbReference>
<evidence type="ECO:0000256" key="2">
    <source>
        <dbReference type="ARBA" id="ARBA00011738"/>
    </source>
</evidence>
<evidence type="ECO:0000313" key="8">
    <source>
        <dbReference type="Proteomes" id="UP000546464"/>
    </source>
</evidence>
<evidence type="ECO:0000256" key="4">
    <source>
        <dbReference type="PIRSR" id="PIRSR006334-2"/>
    </source>
</evidence>
<dbReference type="PROSITE" id="PS51747">
    <property type="entry name" value="CYT_DCMP_DEAMINASES_2"/>
    <property type="match status" value="2"/>
</dbReference>
<evidence type="ECO:0000256" key="5">
    <source>
        <dbReference type="PIRSR" id="PIRSR006334-3"/>
    </source>
</evidence>
<gene>
    <name evidence="7" type="primary">cdd</name>
    <name evidence="7" type="ORF">H5P28_09820</name>
</gene>
<dbReference type="Proteomes" id="UP000546464">
    <property type="component" value="Unassembled WGS sequence"/>
</dbReference>
<dbReference type="InterPro" id="IPR050202">
    <property type="entry name" value="Cyt/Deoxycyt_deaminase"/>
</dbReference>
<dbReference type="CDD" id="cd01283">
    <property type="entry name" value="cytidine_deaminase"/>
    <property type="match status" value="1"/>
</dbReference>
<feature type="binding site" evidence="5">
    <location>
        <position position="59"/>
    </location>
    <ligand>
        <name>Zn(2+)</name>
        <dbReference type="ChEBI" id="CHEBI:29105"/>
        <note>catalytic</note>
    </ligand>
</feature>
<dbReference type="PANTHER" id="PTHR11644:SF2">
    <property type="entry name" value="CYTIDINE DEAMINASE"/>
    <property type="match status" value="1"/>
</dbReference>
<keyword evidence="7" id="KW-0378">Hydrolase</keyword>
<keyword evidence="5" id="KW-0479">Metal-binding</keyword>
<dbReference type="Pfam" id="PF08211">
    <property type="entry name" value="dCMP_cyt_deam_2"/>
    <property type="match status" value="1"/>
</dbReference>
<dbReference type="Gene3D" id="3.40.140.10">
    <property type="entry name" value="Cytidine Deaminase, domain 2"/>
    <property type="match status" value="2"/>
</dbReference>
<feature type="domain" description="CMP/dCMP-type deaminase" evidence="6">
    <location>
        <begin position="5"/>
        <end position="128"/>
    </location>
</feature>
<dbReference type="GO" id="GO:0072527">
    <property type="term" value="P:pyrimidine-containing compound metabolic process"/>
    <property type="evidence" value="ECO:0007669"/>
    <property type="project" value="UniProtKB-ARBA"/>
</dbReference>
<feature type="binding site" evidence="5">
    <location>
        <position position="89"/>
    </location>
    <ligand>
        <name>Zn(2+)</name>
        <dbReference type="ChEBI" id="CHEBI:29105"/>
        <note>catalytic</note>
    </ligand>
</feature>
<comment type="similarity">
    <text evidence="1">Belongs to the cytidine and deoxycytidylate deaminase family.</text>
</comment>
<dbReference type="PANTHER" id="PTHR11644">
    <property type="entry name" value="CYTIDINE DEAMINASE"/>
    <property type="match status" value="1"/>
</dbReference>